<keyword evidence="2" id="KW-1133">Transmembrane helix</keyword>
<protein>
    <submittedName>
        <fullName evidence="3">Uncharacterized protein</fullName>
    </submittedName>
</protein>
<dbReference type="InParanoid" id="A0A0C2SQ33"/>
<reference evidence="3 4" key="1">
    <citation type="submission" date="2014-04" db="EMBL/GenBank/DDBJ databases">
        <title>Evolutionary Origins and Diversification of the Mycorrhizal Mutualists.</title>
        <authorList>
            <consortium name="DOE Joint Genome Institute"/>
            <consortium name="Mycorrhizal Genomics Consortium"/>
            <person name="Kohler A."/>
            <person name="Kuo A."/>
            <person name="Nagy L.G."/>
            <person name="Floudas D."/>
            <person name="Copeland A."/>
            <person name="Barry K.W."/>
            <person name="Cichocki N."/>
            <person name="Veneault-Fourrey C."/>
            <person name="LaButti K."/>
            <person name="Lindquist E.A."/>
            <person name="Lipzen A."/>
            <person name="Lundell T."/>
            <person name="Morin E."/>
            <person name="Murat C."/>
            <person name="Riley R."/>
            <person name="Ohm R."/>
            <person name="Sun H."/>
            <person name="Tunlid A."/>
            <person name="Henrissat B."/>
            <person name="Grigoriev I.V."/>
            <person name="Hibbett D.S."/>
            <person name="Martin F."/>
        </authorList>
    </citation>
    <scope>NUCLEOTIDE SEQUENCE [LARGE SCALE GENOMIC DNA]</scope>
    <source>
        <strain evidence="3 4">Koide BX008</strain>
    </source>
</reference>
<dbReference type="Proteomes" id="UP000054549">
    <property type="component" value="Unassembled WGS sequence"/>
</dbReference>
<evidence type="ECO:0000256" key="2">
    <source>
        <dbReference type="SAM" id="Phobius"/>
    </source>
</evidence>
<accession>A0A0C2SQ33</accession>
<gene>
    <name evidence="3" type="ORF">M378DRAFT_172974</name>
</gene>
<feature type="compositionally biased region" description="Basic and acidic residues" evidence="1">
    <location>
        <begin position="116"/>
        <end position="125"/>
    </location>
</feature>
<keyword evidence="2" id="KW-0812">Transmembrane</keyword>
<evidence type="ECO:0000313" key="3">
    <source>
        <dbReference type="EMBL" id="KIL56114.1"/>
    </source>
</evidence>
<dbReference type="EMBL" id="KN818447">
    <property type="protein sequence ID" value="KIL56114.1"/>
    <property type="molecule type" value="Genomic_DNA"/>
</dbReference>
<evidence type="ECO:0000313" key="4">
    <source>
        <dbReference type="Proteomes" id="UP000054549"/>
    </source>
</evidence>
<sequence length="133" mass="15012">MFFSDIFALLVTLVIFAVIAYVIISTHTAFNRGLQDTKENLKSKGLHISSSGISVKTDKTFDREAYLDATQRGFMSALNASSIHNAKNDDGKHGKRSTSAHHDHHHVFGSMRRSHSHQDEQDKKQRGVFWKSK</sequence>
<feature type="region of interest" description="Disordered" evidence="1">
    <location>
        <begin position="84"/>
        <end position="133"/>
    </location>
</feature>
<dbReference type="OrthoDB" id="2505950at2759"/>
<name>A0A0C2SQ33_AMAMK</name>
<feature type="transmembrane region" description="Helical" evidence="2">
    <location>
        <begin position="6"/>
        <end position="24"/>
    </location>
</feature>
<dbReference type="HOGENOM" id="CLU_156014_0_0_1"/>
<evidence type="ECO:0000256" key="1">
    <source>
        <dbReference type="SAM" id="MobiDB-lite"/>
    </source>
</evidence>
<organism evidence="3 4">
    <name type="scientific">Amanita muscaria (strain Koide BX008)</name>
    <dbReference type="NCBI Taxonomy" id="946122"/>
    <lineage>
        <taxon>Eukaryota</taxon>
        <taxon>Fungi</taxon>
        <taxon>Dikarya</taxon>
        <taxon>Basidiomycota</taxon>
        <taxon>Agaricomycotina</taxon>
        <taxon>Agaricomycetes</taxon>
        <taxon>Agaricomycetidae</taxon>
        <taxon>Agaricales</taxon>
        <taxon>Pluteineae</taxon>
        <taxon>Amanitaceae</taxon>
        <taxon>Amanita</taxon>
    </lineage>
</organism>
<keyword evidence="4" id="KW-1185">Reference proteome</keyword>
<proteinExistence type="predicted"/>
<keyword evidence="2" id="KW-0472">Membrane</keyword>
<feature type="compositionally biased region" description="Basic residues" evidence="1">
    <location>
        <begin position="93"/>
        <end position="115"/>
    </location>
</feature>
<dbReference type="AlphaFoldDB" id="A0A0C2SQ33"/>